<evidence type="ECO:0000313" key="2">
    <source>
        <dbReference type="Proteomes" id="UP001239111"/>
    </source>
</evidence>
<accession>A0ACC2PQ98</accession>
<proteinExistence type="predicted"/>
<name>A0ACC2PQ98_9HYME</name>
<comment type="caution">
    <text evidence="1">The sequence shown here is derived from an EMBL/GenBank/DDBJ whole genome shotgun (WGS) entry which is preliminary data.</text>
</comment>
<protein>
    <submittedName>
        <fullName evidence="1">Uncharacterized protein</fullName>
    </submittedName>
</protein>
<keyword evidence="2" id="KW-1185">Reference proteome</keyword>
<organism evidence="1 2">
    <name type="scientific">Eretmocerus hayati</name>
    <dbReference type="NCBI Taxonomy" id="131215"/>
    <lineage>
        <taxon>Eukaryota</taxon>
        <taxon>Metazoa</taxon>
        <taxon>Ecdysozoa</taxon>
        <taxon>Arthropoda</taxon>
        <taxon>Hexapoda</taxon>
        <taxon>Insecta</taxon>
        <taxon>Pterygota</taxon>
        <taxon>Neoptera</taxon>
        <taxon>Endopterygota</taxon>
        <taxon>Hymenoptera</taxon>
        <taxon>Apocrita</taxon>
        <taxon>Proctotrupomorpha</taxon>
        <taxon>Chalcidoidea</taxon>
        <taxon>Aphelinidae</taxon>
        <taxon>Aphelininae</taxon>
        <taxon>Eretmocerus</taxon>
    </lineage>
</organism>
<reference evidence="1" key="1">
    <citation type="submission" date="2023-04" db="EMBL/GenBank/DDBJ databases">
        <title>A chromosome-level genome assembly of the parasitoid wasp Eretmocerus hayati.</title>
        <authorList>
            <person name="Zhong Y."/>
            <person name="Liu S."/>
            <person name="Liu Y."/>
        </authorList>
    </citation>
    <scope>NUCLEOTIDE SEQUENCE</scope>
    <source>
        <strain evidence="1">ZJU_SS_LIU_2023</strain>
    </source>
</reference>
<evidence type="ECO:0000313" key="1">
    <source>
        <dbReference type="EMBL" id="KAJ8685582.1"/>
    </source>
</evidence>
<dbReference type="Proteomes" id="UP001239111">
    <property type="component" value="Chromosome 1"/>
</dbReference>
<dbReference type="EMBL" id="CM056741">
    <property type="protein sequence ID" value="KAJ8685582.1"/>
    <property type="molecule type" value="Genomic_DNA"/>
</dbReference>
<gene>
    <name evidence="1" type="ORF">QAD02_021375</name>
</gene>
<sequence>MLAACIKHFKKSFTAQRYFINSVKLRKVSDLLVAWPCLSVKLFLSHHFQELTGCNLDRFTTRYRIDEPKILAYDGTGPEHEGPPIAREISIVLDGHLLIRNCGDMVDGLKCLLAVYFTMNRTYPEGTARTLEFFQRNFLNIAPVAARCRDKNKVKRVETLIALINDLRIIPRV</sequence>